<name>A0A9D1KNF9_9ACTN</name>
<dbReference type="Gene3D" id="3.30.70.1060">
    <property type="entry name" value="Dimeric alpha+beta barrel"/>
    <property type="match status" value="1"/>
</dbReference>
<organism evidence="3 4">
    <name type="scientific">Candidatus Avipropionibacterium avicola</name>
    <dbReference type="NCBI Taxonomy" id="2840701"/>
    <lineage>
        <taxon>Bacteria</taxon>
        <taxon>Bacillati</taxon>
        <taxon>Actinomycetota</taxon>
        <taxon>Actinomycetes</taxon>
        <taxon>Propionibacteriales</taxon>
        <taxon>Propionibacteriaceae</taxon>
        <taxon>Propionibacteriaceae incertae sedis</taxon>
        <taxon>Candidatus Avipropionibacterium</taxon>
    </lineage>
</organism>
<evidence type="ECO:0000259" key="2">
    <source>
        <dbReference type="Pfam" id="PF03795"/>
    </source>
</evidence>
<protein>
    <recommendedName>
        <fullName evidence="2">YCII-related domain-containing protein</fullName>
    </recommendedName>
</protein>
<dbReference type="InterPro" id="IPR011008">
    <property type="entry name" value="Dimeric_a/b-barrel"/>
</dbReference>
<accession>A0A9D1KNF9</accession>
<evidence type="ECO:0000313" key="3">
    <source>
        <dbReference type="EMBL" id="HIT76486.1"/>
    </source>
</evidence>
<dbReference type="Pfam" id="PF03795">
    <property type="entry name" value="YCII"/>
    <property type="match status" value="1"/>
</dbReference>
<evidence type="ECO:0000256" key="1">
    <source>
        <dbReference type="ARBA" id="ARBA00007689"/>
    </source>
</evidence>
<dbReference type="AlphaFoldDB" id="A0A9D1KNF9"/>
<dbReference type="EMBL" id="DVLP01000379">
    <property type="protein sequence ID" value="HIT76486.1"/>
    <property type="molecule type" value="Genomic_DNA"/>
</dbReference>
<proteinExistence type="inferred from homology"/>
<evidence type="ECO:0000313" key="4">
    <source>
        <dbReference type="Proteomes" id="UP000886842"/>
    </source>
</evidence>
<comment type="caution">
    <text evidence="3">The sequence shown here is derived from an EMBL/GenBank/DDBJ whole genome shotgun (WGS) entry which is preliminary data.</text>
</comment>
<dbReference type="SUPFAM" id="SSF54909">
    <property type="entry name" value="Dimeric alpha+beta barrel"/>
    <property type="match status" value="1"/>
</dbReference>
<reference evidence="3" key="2">
    <citation type="journal article" date="2021" name="PeerJ">
        <title>Extensive microbial diversity within the chicken gut microbiome revealed by metagenomics and culture.</title>
        <authorList>
            <person name="Gilroy R."/>
            <person name="Ravi A."/>
            <person name="Getino M."/>
            <person name="Pursley I."/>
            <person name="Horton D.L."/>
            <person name="Alikhan N.F."/>
            <person name="Baker D."/>
            <person name="Gharbi K."/>
            <person name="Hall N."/>
            <person name="Watson M."/>
            <person name="Adriaenssens E.M."/>
            <person name="Foster-Nyarko E."/>
            <person name="Jarju S."/>
            <person name="Secka A."/>
            <person name="Antonio M."/>
            <person name="Oren A."/>
            <person name="Chaudhuri R.R."/>
            <person name="La Ragione R."/>
            <person name="Hildebrand F."/>
            <person name="Pallen M.J."/>
        </authorList>
    </citation>
    <scope>NUCLEOTIDE SEQUENCE</scope>
    <source>
        <strain evidence="3">ChiGjej1B1-24693</strain>
    </source>
</reference>
<reference evidence="3" key="1">
    <citation type="submission" date="2020-10" db="EMBL/GenBank/DDBJ databases">
        <authorList>
            <person name="Gilroy R."/>
        </authorList>
    </citation>
    <scope>NUCLEOTIDE SEQUENCE</scope>
    <source>
        <strain evidence="3">ChiGjej1B1-24693</strain>
    </source>
</reference>
<gene>
    <name evidence="3" type="ORF">IAA98_12950</name>
</gene>
<comment type="similarity">
    <text evidence="1">Belongs to the YciI family.</text>
</comment>
<dbReference type="InterPro" id="IPR005545">
    <property type="entry name" value="YCII"/>
</dbReference>
<feature type="domain" description="YCII-related" evidence="2">
    <location>
        <begin position="5"/>
        <end position="107"/>
    </location>
</feature>
<dbReference type="Proteomes" id="UP000886842">
    <property type="component" value="Unassembled WGS sequence"/>
</dbReference>
<sequence length="109" mass="11537">MSATHLLIHRYRPGSGHAEGSAEHDAEMAQWEQADRQLRADGIVVGAFALQGSGTVLGPQDRTVELATDEEIVFAVHAIAVSDDDQAQRIAAGLPTVGYGTVEVRALMG</sequence>